<keyword evidence="2 4" id="KW-0863">Zinc-finger</keyword>
<keyword evidence="6" id="KW-1185">Reference proteome</keyword>
<dbReference type="GeneID" id="115748560"/>
<evidence type="ECO:0000256" key="3">
    <source>
        <dbReference type="ARBA" id="ARBA00022833"/>
    </source>
</evidence>
<protein>
    <submittedName>
        <fullName evidence="7">Brassinosteroid-responsive RING protein 1-like</fullName>
    </submittedName>
</protein>
<evidence type="ECO:0000313" key="6">
    <source>
        <dbReference type="Proteomes" id="UP000827889"/>
    </source>
</evidence>
<keyword evidence="3" id="KW-0862">Zinc</keyword>
<dbReference type="Gene3D" id="3.30.40.10">
    <property type="entry name" value="Zinc/RING finger domain, C3HC4 (zinc finger)"/>
    <property type="match status" value="1"/>
</dbReference>
<dbReference type="SMART" id="SM00184">
    <property type="entry name" value="RING"/>
    <property type="match status" value="1"/>
</dbReference>
<keyword evidence="1" id="KW-0479">Metal-binding</keyword>
<dbReference type="PANTHER" id="PTHR45969:SF10">
    <property type="entry name" value="BRASSINOSTEROID-RESPONSIVE RING PROTEIN 1"/>
    <property type="match status" value="1"/>
</dbReference>
<dbReference type="InterPro" id="IPR001841">
    <property type="entry name" value="Znf_RING"/>
</dbReference>
<dbReference type="KEGG" id="rarg:115748560"/>
<gene>
    <name evidence="7" type="primary">LOC115748560</name>
</gene>
<organism evidence="6 7">
    <name type="scientific">Rhodamnia argentea</name>
    <dbReference type="NCBI Taxonomy" id="178133"/>
    <lineage>
        <taxon>Eukaryota</taxon>
        <taxon>Viridiplantae</taxon>
        <taxon>Streptophyta</taxon>
        <taxon>Embryophyta</taxon>
        <taxon>Tracheophyta</taxon>
        <taxon>Spermatophyta</taxon>
        <taxon>Magnoliopsida</taxon>
        <taxon>eudicotyledons</taxon>
        <taxon>Gunneridae</taxon>
        <taxon>Pentapetalae</taxon>
        <taxon>rosids</taxon>
        <taxon>malvids</taxon>
        <taxon>Myrtales</taxon>
        <taxon>Myrtaceae</taxon>
        <taxon>Myrtoideae</taxon>
        <taxon>Myrteae</taxon>
        <taxon>Australasian group</taxon>
        <taxon>Rhodamnia</taxon>
    </lineage>
</organism>
<evidence type="ECO:0000256" key="2">
    <source>
        <dbReference type="ARBA" id="ARBA00022771"/>
    </source>
</evidence>
<dbReference type="Pfam" id="PF13639">
    <property type="entry name" value="zf-RING_2"/>
    <property type="match status" value="1"/>
</dbReference>
<sequence>MGFPAAYTEISLPKLLFQTIPPLRLIGNIIASLLRLLGFPDFLETDPPPSPESRPPVCPPVSAVLIREFLPLIKYRGSSPDPPESCTVCMCEFAVGEEIRELKSCKHAFHRSCLDRWMSCDQRTCPLCRTQFVPKGMQEWLWDAAAASASAAGRDCS</sequence>
<dbReference type="InterPro" id="IPR013083">
    <property type="entry name" value="Znf_RING/FYVE/PHD"/>
</dbReference>
<name>A0A8B8Q1H8_9MYRT</name>
<dbReference type="GO" id="GO:0061630">
    <property type="term" value="F:ubiquitin protein ligase activity"/>
    <property type="evidence" value="ECO:0007669"/>
    <property type="project" value="TreeGrafter"/>
</dbReference>
<dbReference type="SUPFAM" id="SSF57850">
    <property type="entry name" value="RING/U-box"/>
    <property type="match status" value="1"/>
</dbReference>
<evidence type="ECO:0000256" key="1">
    <source>
        <dbReference type="ARBA" id="ARBA00022723"/>
    </source>
</evidence>
<dbReference type="GO" id="GO:0008270">
    <property type="term" value="F:zinc ion binding"/>
    <property type="evidence" value="ECO:0007669"/>
    <property type="project" value="UniProtKB-KW"/>
</dbReference>
<evidence type="ECO:0000256" key="4">
    <source>
        <dbReference type="PROSITE-ProRule" id="PRU00175"/>
    </source>
</evidence>
<evidence type="ECO:0000259" key="5">
    <source>
        <dbReference type="PROSITE" id="PS50089"/>
    </source>
</evidence>
<feature type="domain" description="RING-type" evidence="5">
    <location>
        <begin position="86"/>
        <end position="129"/>
    </location>
</feature>
<proteinExistence type="predicted"/>
<dbReference type="Proteomes" id="UP000827889">
    <property type="component" value="Chromosome 9"/>
</dbReference>
<reference evidence="7" key="1">
    <citation type="submission" date="2025-08" db="UniProtKB">
        <authorList>
            <consortium name="RefSeq"/>
        </authorList>
    </citation>
    <scope>IDENTIFICATION</scope>
    <source>
        <tissue evidence="7">Leaf</tissue>
    </source>
</reference>
<dbReference type="RefSeq" id="XP_030540934.1">
    <property type="nucleotide sequence ID" value="XM_030685074.2"/>
</dbReference>
<accession>A0A8B8Q1H8</accession>
<evidence type="ECO:0000313" key="7">
    <source>
        <dbReference type="RefSeq" id="XP_030540934.1"/>
    </source>
</evidence>
<dbReference type="OrthoDB" id="8062037at2759"/>
<dbReference type="GO" id="GO:0016567">
    <property type="term" value="P:protein ubiquitination"/>
    <property type="evidence" value="ECO:0007669"/>
    <property type="project" value="TreeGrafter"/>
</dbReference>
<dbReference type="AlphaFoldDB" id="A0A8B8Q1H8"/>
<dbReference type="PROSITE" id="PS50089">
    <property type="entry name" value="ZF_RING_2"/>
    <property type="match status" value="1"/>
</dbReference>
<dbReference type="PANTHER" id="PTHR45969">
    <property type="entry name" value="RING ZINC FINGER PROTEIN-RELATED"/>
    <property type="match status" value="1"/>
</dbReference>